<accession>A0ABV5KXU8</accession>
<evidence type="ECO:0000313" key="2">
    <source>
        <dbReference type="EMBL" id="MFB9330019.1"/>
    </source>
</evidence>
<proteinExistence type="predicted"/>
<feature type="transmembrane region" description="Helical" evidence="1">
    <location>
        <begin position="20"/>
        <end position="41"/>
    </location>
</feature>
<gene>
    <name evidence="2" type="ORF">ACFFSY_29100</name>
</gene>
<reference evidence="2 3" key="1">
    <citation type="submission" date="2024-09" db="EMBL/GenBank/DDBJ databases">
        <authorList>
            <person name="Sun Q."/>
            <person name="Mori K."/>
        </authorList>
    </citation>
    <scope>NUCLEOTIDE SEQUENCE [LARGE SCALE GENOMIC DNA]</scope>
    <source>
        <strain evidence="2 3">TISTR 2452</strain>
    </source>
</reference>
<sequence length="69" mass="7463">MENTEFFGATVRMENLAKQAAGMIVIIVVCGIALGLAARWLRLPKQIQQAAATIGVLGGFCVYYLKYIG</sequence>
<keyword evidence="3" id="KW-1185">Reference proteome</keyword>
<name>A0ABV5KXU8_9BACL</name>
<evidence type="ECO:0000313" key="3">
    <source>
        <dbReference type="Proteomes" id="UP001589747"/>
    </source>
</evidence>
<keyword evidence="1" id="KW-0812">Transmembrane</keyword>
<organism evidence="2 3">
    <name type="scientific">Paenibacillus aurantiacus</name>
    <dbReference type="NCBI Taxonomy" id="1936118"/>
    <lineage>
        <taxon>Bacteria</taxon>
        <taxon>Bacillati</taxon>
        <taxon>Bacillota</taxon>
        <taxon>Bacilli</taxon>
        <taxon>Bacillales</taxon>
        <taxon>Paenibacillaceae</taxon>
        <taxon>Paenibacillus</taxon>
    </lineage>
</organism>
<evidence type="ECO:0000256" key="1">
    <source>
        <dbReference type="SAM" id="Phobius"/>
    </source>
</evidence>
<comment type="caution">
    <text evidence="2">The sequence shown here is derived from an EMBL/GenBank/DDBJ whole genome shotgun (WGS) entry which is preliminary data.</text>
</comment>
<feature type="transmembrane region" description="Helical" evidence="1">
    <location>
        <begin position="47"/>
        <end position="65"/>
    </location>
</feature>
<protein>
    <submittedName>
        <fullName evidence="2">Uncharacterized protein</fullName>
    </submittedName>
</protein>
<dbReference type="Proteomes" id="UP001589747">
    <property type="component" value="Unassembled WGS sequence"/>
</dbReference>
<dbReference type="RefSeq" id="WP_377500820.1">
    <property type="nucleotide sequence ID" value="NZ_JBHMDO010000047.1"/>
</dbReference>
<dbReference type="EMBL" id="JBHMDO010000047">
    <property type="protein sequence ID" value="MFB9330019.1"/>
    <property type="molecule type" value="Genomic_DNA"/>
</dbReference>
<keyword evidence="1" id="KW-0472">Membrane</keyword>
<keyword evidence="1" id="KW-1133">Transmembrane helix</keyword>